<reference evidence="1 2" key="1">
    <citation type="journal article" date="2018" name="PLoS Genet.">
        <title>Population sequencing reveals clonal diversity and ancestral inbreeding in the grapevine cultivar Chardonnay.</title>
        <authorList>
            <person name="Roach M.J."/>
            <person name="Johnson D.L."/>
            <person name="Bohlmann J."/>
            <person name="van Vuuren H.J."/>
            <person name="Jones S.J."/>
            <person name="Pretorius I.S."/>
            <person name="Schmidt S.A."/>
            <person name="Borneman A.R."/>
        </authorList>
    </citation>
    <scope>NUCLEOTIDE SEQUENCE [LARGE SCALE GENOMIC DNA]</scope>
    <source>
        <strain evidence="2">cv. Chardonnay</strain>
        <tissue evidence="1">Leaf</tissue>
    </source>
</reference>
<dbReference type="Proteomes" id="UP000288805">
    <property type="component" value="Unassembled WGS sequence"/>
</dbReference>
<dbReference type="AlphaFoldDB" id="A0A438EMT6"/>
<comment type="caution">
    <text evidence="1">The sequence shown here is derived from an EMBL/GenBank/DDBJ whole genome shotgun (WGS) entry which is preliminary data.</text>
</comment>
<evidence type="ECO:0000313" key="2">
    <source>
        <dbReference type="Proteomes" id="UP000288805"/>
    </source>
</evidence>
<name>A0A438EMT6_VITVI</name>
<organism evidence="1 2">
    <name type="scientific">Vitis vinifera</name>
    <name type="common">Grape</name>
    <dbReference type="NCBI Taxonomy" id="29760"/>
    <lineage>
        <taxon>Eukaryota</taxon>
        <taxon>Viridiplantae</taxon>
        <taxon>Streptophyta</taxon>
        <taxon>Embryophyta</taxon>
        <taxon>Tracheophyta</taxon>
        <taxon>Spermatophyta</taxon>
        <taxon>Magnoliopsida</taxon>
        <taxon>eudicotyledons</taxon>
        <taxon>Gunneridae</taxon>
        <taxon>Pentapetalae</taxon>
        <taxon>rosids</taxon>
        <taxon>Vitales</taxon>
        <taxon>Vitaceae</taxon>
        <taxon>Viteae</taxon>
        <taxon>Vitis</taxon>
    </lineage>
</organism>
<sequence length="41" mass="4594">MVPHRLLLCGSPSTQMRMDLSLKKISLSSVKILCDCHKPIL</sequence>
<protein>
    <submittedName>
        <fullName evidence="1">Uncharacterized protein</fullName>
    </submittedName>
</protein>
<accession>A0A438EMT6</accession>
<evidence type="ECO:0000313" key="1">
    <source>
        <dbReference type="EMBL" id="RVW49056.1"/>
    </source>
</evidence>
<gene>
    <name evidence="1" type="ORF">CK203_080937</name>
</gene>
<dbReference type="EMBL" id="QGNW01001235">
    <property type="protein sequence ID" value="RVW49056.1"/>
    <property type="molecule type" value="Genomic_DNA"/>
</dbReference>
<proteinExistence type="predicted"/>